<dbReference type="InterPro" id="IPR003406">
    <property type="entry name" value="Glyco_trans_14"/>
</dbReference>
<keyword evidence="5" id="KW-0812">Transmembrane</keyword>
<keyword evidence="3" id="KW-0328">Glycosyltransferase</keyword>
<evidence type="ECO:0000256" key="7">
    <source>
        <dbReference type="ARBA" id="ARBA00022989"/>
    </source>
</evidence>
<organism evidence="11 12">
    <name type="scientific">Oncorhynchus kisutch</name>
    <name type="common">Coho salmon</name>
    <name type="synonym">Salmo kisutch</name>
    <dbReference type="NCBI Taxonomy" id="8019"/>
    <lineage>
        <taxon>Eukaryota</taxon>
        <taxon>Metazoa</taxon>
        <taxon>Chordata</taxon>
        <taxon>Craniata</taxon>
        <taxon>Vertebrata</taxon>
        <taxon>Euteleostomi</taxon>
        <taxon>Actinopterygii</taxon>
        <taxon>Neopterygii</taxon>
        <taxon>Teleostei</taxon>
        <taxon>Protacanthopterygii</taxon>
        <taxon>Salmoniformes</taxon>
        <taxon>Salmonidae</taxon>
        <taxon>Salmoninae</taxon>
        <taxon>Oncorhynchus</taxon>
    </lineage>
</organism>
<dbReference type="Pfam" id="PF02485">
    <property type="entry name" value="Branch"/>
    <property type="match status" value="1"/>
</dbReference>
<name>A0A8C7C8Y5_ONCKI</name>
<reference evidence="11" key="1">
    <citation type="submission" date="2025-08" db="UniProtKB">
        <authorList>
            <consortium name="Ensembl"/>
        </authorList>
    </citation>
    <scope>IDENTIFICATION</scope>
</reference>
<comment type="pathway">
    <text evidence="2">Protein modification; protein glycosylation.</text>
</comment>
<dbReference type="Ensembl" id="ENSOKIT00005000500.1">
    <property type="protein sequence ID" value="ENSOKIP00005000474.1"/>
    <property type="gene ID" value="ENSOKIG00005000290.1"/>
</dbReference>
<dbReference type="PANTHER" id="PTHR19297:SF96">
    <property type="entry name" value="BETA-1,3-GALACTOSYL-O-GLYCOSYL-GLYCOPROTEIN BETA-1,6-N-ACETYLGLUCOSAMINYLTRANSFERASE"/>
    <property type="match status" value="1"/>
</dbReference>
<evidence type="ECO:0000256" key="8">
    <source>
        <dbReference type="ARBA" id="ARBA00023136"/>
    </source>
</evidence>
<evidence type="ECO:0000256" key="9">
    <source>
        <dbReference type="ARBA" id="ARBA00023180"/>
    </source>
</evidence>
<evidence type="ECO:0000256" key="10">
    <source>
        <dbReference type="ARBA" id="ARBA00038150"/>
    </source>
</evidence>
<dbReference type="GO" id="GO:0000139">
    <property type="term" value="C:Golgi membrane"/>
    <property type="evidence" value="ECO:0007669"/>
    <property type="project" value="UniProtKB-SubCell"/>
</dbReference>
<keyword evidence="8" id="KW-0472">Membrane</keyword>
<keyword evidence="6" id="KW-0735">Signal-anchor</keyword>
<evidence type="ECO:0000256" key="4">
    <source>
        <dbReference type="ARBA" id="ARBA00022679"/>
    </source>
</evidence>
<keyword evidence="9" id="KW-0325">Glycoprotein</keyword>
<evidence type="ECO:0000313" key="11">
    <source>
        <dbReference type="Ensembl" id="ENSOKIP00005000474.1"/>
    </source>
</evidence>
<evidence type="ECO:0008006" key="13">
    <source>
        <dbReference type="Google" id="ProtNLM"/>
    </source>
</evidence>
<proteinExistence type="inferred from homology"/>
<dbReference type="AlphaFoldDB" id="A0A8C7C8Y5"/>
<dbReference type="GeneTree" id="ENSGT00940000159331"/>
<evidence type="ECO:0000313" key="12">
    <source>
        <dbReference type="Proteomes" id="UP000694557"/>
    </source>
</evidence>
<accession>A0A8C7C8Y5</accession>
<evidence type="ECO:0000256" key="5">
    <source>
        <dbReference type="ARBA" id="ARBA00022692"/>
    </source>
</evidence>
<comment type="subcellular location">
    <subcellularLocation>
        <location evidence="1">Golgi apparatus membrane</location>
        <topology evidence="1">Single-pass type II membrane protein</topology>
    </subcellularLocation>
</comment>
<comment type="similarity">
    <text evidence="10">Belongs to the glycosyltransferase 14 family.</text>
</comment>
<dbReference type="PANTHER" id="PTHR19297">
    <property type="entry name" value="GLYCOSYLTRANSFERASE 14 FAMILY MEMBER"/>
    <property type="match status" value="1"/>
</dbReference>
<dbReference type="Proteomes" id="UP000694557">
    <property type="component" value="Unassembled WGS sequence"/>
</dbReference>
<evidence type="ECO:0000256" key="2">
    <source>
        <dbReference type="ARBA" id="ARBA00004922"/>
    </source>
</evidence>
<evidence type="ECO:0000256" key="6">
    <source>
        <dbReference type="ARBA" id="ARBA00022968"/>
    </source>
</evidence>
<keyword evidence="4" id="KW-0808">Transferase</keyword>
<sequence length="384" mass="44364">TVGTTCREHLFTYYTYSDTFDVELCLLLELCEAVIWDADHIPQDDSDCSANLQGNKMVIEPAKVLSISRSFLNSTWVPDEHYLELTQDYQRFRSTCKLLEYPLSCEEEYFPLAFSLVVHHKVENFERLLRAIYAPQNFYCVHVDIKAKASFLASIIAITSCFENVFLASHPVSVVYASWSHVQADINCISDLYRASSHWKYFINLCGQDFPIKTNLEMVRSLWALAGDNSMESEARPRGKKSRWKKVHQVVDGKLQRTEQNKAPPPFGIPILLVGAYIVVNRGFVRAVLEDSKVLALIRWDNETWSPDEFLWATIQRLPGVPGSMRPKLDMTDMHALARLVKWPWYKGWMLQQHHLFANKFDTDPIAIRCLEEHLKHKALAEIY</sequence>
<keyword evidence="7" id="KW-1133">Transmembrane helix</keyword>
<dbReference type="GO" id="GO:0003829">
    <property type="term" value="F:beta-1,3-galactosyl-O-glycosyl-glycoprotein beta-1,6-N-acetylglucosaminyltransferase activity"/>
    <property type="evidence" value="ECO:0007669"/>
    <property type="project" value="TreeGrafter"/>
</dbReference>
<evidence type="ECO:0000256" key="1">
    <source>
        <dbReference type="ARBA" id="ARBA00004323"/>
    </source>
</evidence>
<keyword evidence="12" id="KW-1185">Reference proteome</keyword>
<protein>
    <recommendedName>
        <fullName evidence="13">Beta-1,3-galactosyl-O-glycosyl-glycoprotein beta-1,6-N-acetylglucosaminyltransferase</fullName>
    </recommendedName>
</protein>
<evidence type="ECO:0000256" key="3">
    <source>
        <dbReference type="ARBA" id="ARBA00022676"/>
    </source>
</evidence>
<reference evidence="11" key="2">
    <citation type="submission" date="2025-09" db="UniProtKB">
        <authorList>
            <consortium name="Ensembl"/>
        </authorList>
    </citation>
    <scope>IDENTIFICATION</scope>
</reference>